<dbReference type="SUPFAM" id="SSF56281">
    <property type="entry name" value="Metallo-hydrolase/oxidoreductase"/>
    <property type="match status" value="1"/>
</dbReference>
<protein>
    <submittedName>
        <fullName evidence="3">MBL fold metallo-hydrolase</fullName>
    </submittedName>
</protein>
<name>A0ABU7JYZ2_9NOCA</name>
<dbReference type="Proteomes" id="UP001331936">
    <property type="component" value="Unassembled WGS sequence"/>
</dbReference>
<proteinExistence type="predicted"/>
<keyword evidence="1" id="KW-0732">Signal</keyword>
<dbReference type="Gene3D" id="3.60.15.10">
    <property type="entry name" value="Ribonuclease Z/Hydroxyacylglutathione hydrolase-like"/>
    <property type="match status" value="1"/>
</dbReference>
<dbReference type="InterPro" id="IPR050114">
    <property type="entry name" value="UPF0173_UPF0282_UlaG_hydrolase"/>
</dbReference>
<sequence length="367" mass="39269">MTKKSRTVQRRTVLGGLVGAGMAFAFGSVDHVSAQSPPRLEPRSIAARQRFFGASNVDSGTGGIRADRVVITWLGCTTYAMAMNGSVFVFDAWIPRGTVSGYVPTDPDEVADLRPDAIFIGHGHFDHAADAGRIAEASGATVYGSAEHCAAVRKSVDTRAVRFIELGDAATPVGDRRDVEAGNVSVTAIRHLHSTPTAPEQGPEGSPPFFPTPNTSDIAAHPPELDDATSLARHVFDAEGGSILYQFRIPGFSVLWHDTAGPLGERAPQVLTQLHELPPTDVHLGAIQGFGQFTNGLRDPREYAEAVAARLFVPGHHDNFVPGISARGETYEAPLRAELARLDSPPELRFMSDPTDYLNPGLLTFSV</sequence>
<dbReference type="Pfam" id="PF00753">
    <property type="entry name" value="Lactamase_B"/>
    <property type="match status" value="1"/>
</dbReference>
<evidence type="ECO:0000313" key="4">
    <source>
        <dbReference type="Proteomes" id="UP001331936"/>
    </source>
</evidence>
<reference evidence="3 4" key="1">
    <citation type="submission" date="2023-08" db="EMBL/GenBank/DDBJ databases">
        <authorList>
            <person name="Girao M."/>
            <person name="Carvalho M.F."/>
        </authorList>
    </citation>
    <scope>NUCLEOTIDE SEQUENCE [LARGE SCALE GENOMIC DNA]</scope>
    <source>
        <strain evidence="3 4">CC-R104</strain>
    </source>
</reference>
<dbReference type="PANTHER" id="PTHR43546:SF3">
    <property type="entry name" value="UPF0173 METAL-DEPENDENT HYDROLASE MJ1163"/>
    <property type="match status" value="1"/>
</dbReference>
<dbReference type="PANTHER" id="PTHR43546">
    <property type="entry name" value="UPF0173 METAL-DEPENDENT HYDROLASE MJ1163-RELATED"/>
    <property type="match status" value="1"/>
</dbReference>
<dbReference type="InterPro" id="IPR006311">
    <property type="entry name" value="TAT_signal"/>
</dbReference>
<gene>
    <name evidence="3" type="ORF">Q8814_22175</name>
</gene>
<keyword evidence="4" id="KW-1185">Reference proteome</keyword>
<dbReference type="CDD" id="cd06262">
    <property type="entry name" value="metallo-hydrolase-like_MBL-fold"/>
    <property type="match status" value="1"/>
</dbReference>
<dbReference type="SMART" id="SM00849">
    <property type="entry name" value="Lactamase_B"/>
    <property type="match status" value="1"/>
</dbReference>
<dbReference type="EMBL" id="JAUZMZ010000185">
    <property type="protein sequence ID" value="MEE2034784.1"/>
    <property type="molecule type" value="Genomic_DNA"/>
</dbReference>
<feature type="chain" id="PRO_5046866807" evidence="1">
    <location>
        <begin position="26"/>
        <end position="367"/>
    </location>
</feature>
<organism evidence="3 4">
    <name type="scientific">Rhodococcus chondri</name>
    <dbReference type="NCBI Taxonomy" id="3065941"/>
    <lineage>
        <taxon>Bacteria</taxon>
        <taxon>Bacillati</taxon>
        <taxon>Actinomycetota</taxon>
        <taxon>Actinomycetes</taxon>
        <taxon>Mycobacteriales</taxon>
        <taxon>Nocardiaceae</taxon>
        <taxon>Rhodococcus</taxon>
    </lineage>
</organism>
<feature type="domain" description="Metallo-beta-lactamase" evidence="2">
    <location>
        <begin position="75"/>
        <end position="316"/>
    </location>
</feature>
<evidence type="ECO:0000259" key="2">
    <source>
        <dbReference type="SMART" id="SM00849"/>
    </source>
</evidence>
<dbReference type="InterPro" id="IPR001279">
    <property type="entry name" value="Metallo-B-lactamas"/>
</dbReference>
<accession>A0ABU7JYZ2</accession>
<feature type="signal peptide" evidence="1">
    <location>
        <begin position="1"/>
        <end position="25"/>
    </location>
</feature>
<comment type="caution">
    <text evidence="3">The sequence shown here is derived from an EMBL/GenBank/DDBJ whole genome shotgun (WGS) entry which is preliminary data.</text>
</comment>
<dbReference type="PROSITE" id="PS51318">
    <property type="entry name" value="TAT"/>
    <property type="match status" value="1"/>
</dbReference>
<evidence type="ECO:0000313" key="3">
    <source>
        <dbReference type="EMBL" id="MEE2034784.1"/>
    </source>
</evidence>
<dbReference type="InterPro" id="IPR036866">
    <property type="entry name" value="RibonucZ/Hydroxyglut_hydro"/>
</dbReference>
<evidence type="ECO:0000256" key="1">
    <source>
        <dbReference type="SAM" id="SignalP"/>
    </source>
</evidence>
<dbReference type="RefSeq" id="WP_330154139.1">
    <property type="nucleotide sequence ID" value="NZ_JAUZMZ010000185.1"/>
</dbReference>